<dbReference type="EMBL" id="JABSTQ010008117">
    <property type="protein sequence ID" value="KAG0434868.1"/>
    <property type="molecule type" value="Genomic_DNA"/>
</dbReference>
<accession>A0AC60QKM4</accession>
<sequence>MQSLINEVRRTGARIPSVRKVVLGGSLLTRSLGSDICDVFRCETLVNIYGLSELNGLAAATPVGQVTFEHCGFPAAGSKIKITDVNTGATLGPFEHGEIRVQSKSSMKCYYKKPQATAEVLGQDGWIKTGDLGYYDEEGHLYLVERLKEMIKCMDNQVAPAELEQILLSHDAVKEVVVVGVKRQCTSISTVG</sequence>
<organism evidence="1 2">
    <name type="scientific">Ixodes persulcatus</name>
    <name type="common">Taiga tick</name>
    <dbReference type="NCBI Taxonomy" id="34615"/>
    <lineage>
        <taxon>Eukaryota</taxon>
        <taxon>Metazoa</taxon>
        <taxon>Ecdysozoa</taxon>
        <taxon>Arthropoda</taxon>
        <taxon>Chelicerata</taxon>
        <taxon>Arachnida</taxon>
        <taxon>Acari</taxon>
        <taxon>Parasitiformes</taxon>
        <taxon>Ixodida</taxon>
        <taxon>Ixodoidea</taxon>
        <taxon>Ixodidae</taxon>
        <taxon>Ixodinae</taxon>
        <taxon>Ixodes</taxon>
    </lineage>
</organism>
<proteinExistence type="predicted"/>
<protein>
    <submittedName>
        <fullName evidence="1">Uncharacterized protein</fullName>
    </submittedName>
</protein>
<evidence type="ECO:0000313" key="2">
    <source>
        <dbReference type="Proteomes" id="UP000805193"/>
    </source>
</evidence>
<gene>
    <name evidence="1" type="ORF">HPB47_018819</name>
</gene>
<evidence type="ECO:0000313" key="1">
    <source>
        <dbReference type="EMBL" id="KAG0434868.1"/>
    </source>
</evidence>
<comment type="caution">
    <text evidence="1">The sequence shown here is derived from an EMBL/GenBank/DDBJ whole genome shotgun (WGS) entry which is preliminary data.</text>
</comment>
<reference evidence="1 2" key="1">
    <citation type="journal article" date="2020" name="Cell">
        <title>Large-Scale Comparative Analyses of Tick Genomes Elucidate Their Genetic Diversity and Vector Capacities.</title>
        <authorList>
            <consortium name="Tick Genome and Microbiome Consortium (TIGMIC)"/>
            <person name="Jia N."/>
            <person name="Wang J."/>
            <person name="Shi W."/>
            <person name="Du L."/>
            <person name="Sun Y."/>
            <person name="Zhan W."/>
            <person name="Jiang J.F."/>
            <person name="Wang Q."/>
            <person name="Zhang B."/>
            <person name="Ji P."/>
            <person name="Bell-Sakyi L."/>
            <person name="Cui X.M."/>
            <person name="Yuan T.T."/>
            <person name="Jiang B.G."/>
            <person name="Yang W.F."/>
            <person name="Lam T.T."/>
            <person name="Chang Q.C."/>
            <person name="Ding S.J."/>
            <person name="Wang X.J."/>
            <person name="Zhu J.G."/>
            <person name="Ruan X.D."/>
            <person name="Zhao L."/>
            <person name="Wei J.T."/>
            <person name="Ye R.Z."/>
            <person name="Que T.C."/>
            <person name="Du C.H."/>
            <person name="Zhou Y.H."/>
            <person name="Cheng J.X."/>
            <person name="Dai P.F."/>
            <person name="Guo W.B."/>
            <person name="Han X.H."/>
            <person name="Huang E.J."/>
            <person name="Li L.F."/>
            <person name="Wei W."/>
            <person name="Gao Y.C."/>
            <person name="Liu J.Z."/>
            <person name="Shao H.Z."/>
            <person name="Wang X."/>
            <person name="Wang C.C."/>
            <person name="Yang T.C."/>
            <person name="Huo Q.B."/>
            <person name="Li W."/>
            <person name="Chen H.Y."/>
            <person name="Chen S.E."/>
            <person name="Zhou L.G."/>
            <person name="Ni X.B."/>
            <person name="Tian J.H."/>
            <person name="Sheng Y."/>
            <person name="Liu T."/>
            <person name="Pan Y.S."/>
            <person name="Xia L.Y."/>
            <person name="Li J."/>
            <person name="Zhao F."/>
            <person name="Cao W.C."/>
        </authorList>
    </citation>
    <scope>NUCLEOTIDE SEQUENCE [LARGE SCALE GENOMIC DNA]</scope>
    <source>
        <strain evidence="1">Iper-2018</strain>
    </source>
</reference>
<keyword evidence="2" id="KW-1185">Reference proteome</keyword>
<dbReference type="Proteomes" id="UP000805193">
    <property type="component" value="Unassembled WGS sequence"/>
</dbReference>
<name>A0AC60QKM4_IXOPE</name>